<evidence type="ECO:0000256" key="2">
    <source>
        <dbReference type="PROSITE-ProRule" id="PRU00076"/>
    </source>
</evidence>
<feature type="domain" description="EGF-like" evidence="4">
    <location>
        <begin position="112"/>
        <end position="149"/>
    </location>
</feature>
<feature type="domain" description="Apple" evidence="5">
    <location>
        <begin position="19"/>
        <end position="116"/>
    </location>
</feature>
<accession>A0A913XVB2</accession>
<dbReference type="SUPFAM" id="SSF57196">
    <property type="entry name" value="EGF/Laminin"/>
    <property type="match status" value="1"/>
</dbReference>
<dbReference type="AlphaFoldDB" id="A0A913XVB2"/>
<keyword evidence="7" id="KW-1185">Reference proteome</keyword>
<dbReference type="PROSITE" id="PS50026">
    <property type="entry name" value="EGF_3"/>
    <property type="match status" value="1"/>
</dbReference>
<dbReference type="GeneID" id="110247599"/>
<comment type="similarity">
    <text evidence="1">Belongs to the EGF domain peptide family.</text>
</comment>
<dbReference type="RefSeq" id="XP_020909718.1">
    <property type="nucleotide sequence ID" value="XM_021054059.2"/>
</dbReference>
<evidence type="ECO:0000259" key="5">
    <source>
        <dbReference type="PROSITE" id="PS50948"/>
    </source>
</evidence>
<reference evidence="6" key="1">
    <citation type="submission" date="2022-11" db="UniProtKB">
        <authorList>
            <consortium name="EnsemblMetazoa"/>
        </authorList>
    </citation>
    <scope>IDENTIFICATION</scope>
</reference>
<dbReference type="Proteomes" id="UP000887567">
    <property type="component" value="Unplaced"/>
</dbReference>
<dbReference type="OrthoDB" id="5957137at2759"/>
<keyword evidence="3" id="KW-0732">Signal</keyword>
<keyword evidence="2" id="KW-1015">Disulfide bond</keyword>
<dbReference type="InterPro" id="IPR003609">
    <property type="entry name" value="Pan_app"/>
</dbReference>
<comment type="caution">
    <text evidence="2">Lacks conserved residue(s) required for the propagation of feature annotation.</text>
</comment>
<dbReference type="PROSITE" id="PS00022">
    <property type="entry name" value="EGF_1"/>
    <property type="match status" value="1"/>
</dbReference>
<dbReference type="InterPro" id="IPR000742">
    <property type="entry name" value="EGF"/>
</dbReference>
<protein>
    <recommendedName>
        <fullName evidence="8">EGF-like domain-containing protein</fullName>
    </recommendedName>
</protein>
<feature type="signal peptide" evidence="3">
    <location>
        <begin position="1"/>
        <end position="24"/>
    </location>
</feature>
<dbReference type="EnsemblMetazoa" id="XM_021054059.2">
    <property type="protein sequence ID" value="XP_020909718.1"/>
    <property type="gene ID" value="LOC110247599"/>
</dbReference>
<dbReference type="OMA" id="CKCISSD"/>
<evidence type="ECO:0000256" key="3">
    <source>
        <dbReference type="SAM" id="SignalP"/>
    </source>
</evidence>
<dbReference type="PROSITE" id="PS50948">
    <property type="entry name" value="PAN"/>
    <property type="match status" value="1"/>
</dbReference>
<evidence type="ECO:0000313" key="7">
    <source>
        <dbReference type="Proteomes" id="UP000887567"/>
    </source>
</evidence>
<organism evidence="6 7">
    <name type="scientific">Exaiptasia diaphana</name>
    <name type="common">Tropical sea anemone</name>
    <name type="synonym">Aiptasia pulchella</name>
    <dbReference type="NCBI Taxonomy" id="2652724"/>
    <lineage>
        <taxon>Eukaryota</taxon>
        <taxon>Metazoa</taxon>
        <taxon>Cnidaria</taxon>
        <taxon>Anthozoa</taxon>
        <taxon>Hexacorallia</taxon>
        <taxon>Actiniaria</taxon>
        <taxon>Aiptasiidae</taxon>
        <taxon>Exaiptasia</taxon>
    </lineage>
</organism>
<evidence type="ECO:0000259" key="4">
    <source>
        <dbReference type="PROSITE" id="PS50026"/>
    </source>
</evidence>
<dbReference type="Gene3D" id="2.10.25.10">
    <property type="entry name" value="Laminin"/>
    <property type="match status" value="1"/>
</dbReference>
<keyword evidence="2" id="KW-0245">EGF-like domain</keyword>
<proteinExistence type="inferred from homology"/>
<evidence type="ECO:0000313" key="6">
    <source>
        <dbReference type="EnsemblMetazoa" id="XP_020909718.1"/>
    </source>
</evidence>
<sequence length="287" mass="32649">MQSLSQSVISFFIIYVLVCYQSTAQEFVRSDRKSSVLFETDRYKKLSTNSLAVFTVRDVFECCWKCLEYHGCWSFNFAIGKLKADLFDCELFSTTKYRLPLKISNVHNHYTIKNACKSNPCANGNVCSSLDEIQYKCKCISSDIGSECKFQNEICLSGKSGQFGIFETSISGKVKFFRLVHISGGIGAWAGSGVSHWGTRNNEIEITITNDDDKMLTPPKSYVREYRFYNLPGVLANDPELILPGFEPPLEVVAGQKFKVWNIEDFFNSKEEDNHGRLCVHAYVHFE</sequence>
<name>A0A913XVB2_EXADI</name>
<evidence type="ECO:0000256" key="1">
    <source>
        <dbReference type="ARBA" id="ARBA00006373"/>
    </source>
</evidence>
<dbReference type="KEGG" id="epa:110247599"/>
<feature type="disulfide bond" evidence="2">
    <location>
        <begin position="139"/>
        <end position="148"/>
    </location>
</feature>
<feature type="chain" id="PRO_5036903372" description="EGF-like domain-containing protein" evidence="3">
    <location>
        <begin position="25"/>
        <end position="287"/>
    </location>
</feature>
<evidence type="ECO:0008006" key="8">
    <source>
        <dbReference type="Google" id="ProtNLM"/>
    </source>
</evidence>